<dbReference type="Proteomes" id="UP000241421">
    <property type="component" value="Unassembled WGS sequence"/>
</dbReference>
<dbReference type="AlphaFoldDB" id="A0A2U2HEW0"/>
<name>A0A2U2HEW0_9BURK</name>
<evidence type="ECO:0000313" key="3">
    <source>
        <dbReference type="Proteomes" id="UP000241421"/>
    </source>
</evidence>
<proteinExistence type="predicted"/>
<reference evidence="2 3" key="1">
    <citation type="submission" date="2018-04" db="EMBL/GenBank/DDBJ databases">
        <title>Massilia violaceinigra sp. nov., a novel purple-pigmented bacterium isolated from Tianshan glacier, Xinjiang, China.</title>
        <authorList>
            <person name="Wang H."/>
        </authorList>
    </citation>
    <scope>NUCLEOTIDE SEQUENCE [LARGE SCALE GENOMIC DNA]</scope>
    <source>
        <strain evidence="2 3">B448-2</strain>
    </source>
</reference>
<feature type="transmembrane region" description="Helical" evidence="1">
    <location>
        <begin position="175"/>
        <end position="192"/>
    </location>
</feature>
<keyword evidence="1" id="KW-1133">Transmembrane helix</keyword>
<keyword evidence="1" id="KW-0812">Transmembrane</keyword>
<organism evidence="2 3">
    <name type="scientific">Massilia glaciei</name>
    <dbReference type="NCBI Taxonomy" id="1524097"/>
    <lineage>
        <taxon>Bacteria</taxon>
        <taxon>Pseudomonadati</taxon>
        <taxon>Pseudomonadota</taxon>
        <taxon>Betaproteobacteria</taxon>
        <taxon>Burkholderiales</taxon>
        <taxon>Oxalobacteraceae</taxon>
        <taxon>Telluria group</taxon>
        <taxon>Massilia</taxon>
    </lineage>
</organism>
<feature type="transmembrane region" description="Helical" evidence="1">
    <location>
        <begin position="142"/>
        <end position="160"/>
    </location>
</feature>
<dbReference type="RefSeq" id="WP_106759629.1">
    <property type="nucleotide sequence ID" value="NZ_PXWF02000297.1"/>
</dbReference>
<gene>
    <name evidence="2" type="ORF">C7C56_022650</name>
</gene>
<evidence type="ECO:0000313" key="2">
    <source>
        <dbReference type="EMBL" id="PWF42430.1"/>
    </source>
</evidence>
<protein>
    <submittedName>
        <fullName evidence="2">Uncharacterized protein</fullName>
    </submittedName>
</protein>
<dbReference type="OrthoDB" id="5948210at2"/>
<keyword evidence="3" id="KW-1185">Reference proteome</keyword>
<comment type="caution">
    <text evidence="2">The sequence shown here is derived from an EMBL/GenBank/DDBJ whole genome shotgun (WGS) entry which is preliminary data.</text>
</comment>
<accession>A0A2U2HEW0</accession>
<keyword evidence="1" id="KW-0472">Membrane</keyword>
<sequence length="248" mass="28274">MLIWGQRKVYRKKGYVADFCLNCRGIDAHKIDRVGLAFHLYYFTFTEGALRYHRRTCATCKTVSETDVDVYSGFHPTPAPLDVLLENTYPDLNEVVATRLSLELKVLHTPGQLTAQERQAVLFDAFLALSPKVERHYESIRFDLVTILSIVSSIVLLMFVPDTARLIAPDYEGEIMIGAIAVVALFICFQLYRSGGRFMQKKIIPQVADAIRPLRPGDDELRFILETLKQHKHKMGSKLKMKELIAQL</sequence>
<dbReference type="EMBL" id="PXWF02000297">
    <property type="protein sequence ID" value="PWF42430.1"/>
    <property type="molecule type" value="Genomic_DNA"/>
</dbReference>
<evidence type="ECO:0000256" key="1">
    <source>
        <dbReference type="SAM" id="Phobius"/>
    </source>
</evidence>